<feature type="compositionally biased region" description="Acidic residues" evidence="1">
    <location>
        <begin position="40"/>
        <end position="64"/>
    </location>
</feature>
<feature type="region of interest" description="Disordered" evidence="1">
    <location>
        <begin position="690"/>
        <end position="712"/>
    </location>
</feature>
<dbReference type="Gene3D" id="1.25.10.10">
    <property type="entry name" value="Leucine-rich Repeat Variant"/>
    <property type="match status" value="1"/>
</dbReference>
<sequence>MLLVGNNKYTRYENGGIVPPAVITDESDYEEQGTTGQDSGNEDDEDLDASEEIFLPQEEDDDPDFESRPSPDIDDEEILYRQMAYPPLPEYNPPIVDYQSDESGKAHNSSKYVSKKKDTRFHARERLGVLTPMEEVTEPPSSAGTEASGVHRSRNRHKNTRSRLVRKNKTGQTKDDPSNHPSDDQQKSILKSKSPLGSPDRRVKFVGAGSVTQSETESQSSEYSKNNSDHSTRANESSTIQEEDDDESHESGDPDVEDEAESISADGPINASPTMEQVEKVETWQLGSDNDNQEPPMSNIDAEFASILDDIIAELHSWDRLAGTGASISEVNASRQDHLANISSHLTSYLGQVSPSTVMSNLPQLIPLITSLLSLTEPSFRAQLSSLNAVNVFSDKLKDCKIQTGLKILPQADLTWLVRSLCDVSSESSKSVLKSVGTAALASLVKAAGPEMICEPILLILLGEDEKVPKRPEGSGNIVTTTGIPGGPPKTKATALDALTFALLTFPRDAFDLEVVARLACHCLLHNKRRVRQAALECLAVVAHSLTSGVALPLFRKFISEEELALISEVNNNSLNSEETPSPSKLVDFASHYDSELEIDPRIFGPPSKIPVPIKVSEAHQKLQTESSPKKIQAPTSPAKPVRRPNPTSAVSARISRHVLPSPNVEELVEYGVKIPANCQLLSRQSLKVGGQEESCDDDVRDASSSGGGGAVRHTLRERLSSGGESCSSVSNIEYTLLELDPILSTHGSSGGRRNGRGNNNDGSQEFIIAPDVEWILNGTGAVKKCDPTTMLPKELSILAPGTTKYQQWNNNLGSKSGNESDFSSSVASSQTRTLGGGNNSDNNMKRINSTRNDLLQDSFVQGHLVSDTLLVGSSDLDEIPNYTSDQSNNHGDKLPPIMSWNQEFKYIHPDIANSQEPVLGRYYYPPTSHIVSPRAVLNTSDPLSSRFSSKSSYNLLPSKYTVMRNTNQYRGGGHDLVSPHVLLPGAYDNPYVSNAYSDSSVGTTGSWHSDLGSLSKINLKPKPLEPIQSLREKFFESARRNETLRSDSQQSGATEEESEPEHEKTESQHIKPAAKPAPPKQRNQNVNQESRKPPIAPRPMVPPTNLHADNISKGNKRDGVTSQDDEVSVRRQTETLIHGGVSREYHVYNSRVEIDPAAAARSPIAPLGSSLPPMVKRGDADSAGSNHTRDSGVSVGSVGGGSKTPPSVHNTPPTHHKNPSLSQRNSSAAQREQAAVHDARTQQLNRNWQSTPDVPLETNAERNLETLQAKSVRQFQSHQNPDPKTSPSVRE</sequence>
<organism evidence="2 3">
    <name type="scientific">Folsomia candida</name>
    <name type="common">Springtail</name>
    <dbReference type="NCBI Taxonomy" id="158441"/>
    <lineage>
        <taxon>Eukaryota</taxon>
        <taxon>Metazoa</taxon>
        <taxon>Ecdysozoa</taxon>
        <taxon>Arthropoda</taxon>
        <taxon>Hexapoda</taxon>
        <taxon>Collembola</taxon>
        <taxon>Entomobryomorpha</taxon>
        <taxon>Isotomoidea</taxon>
        <taxon>Isotomidae</taxon>
        <taxon>Proisotominae</taxon>
        <taxon>Folsomia</taxon>
    </lineage>
</organism>
<keyword evidence="3" id="KW-1185">Reference proteome</keyword>
<feature type="region of interest" description="Disordered" evidence="1">
    <location>
        <begin position="810"/>
        <end position="847"/>
    </location>
</feature>
<name>A0A226E3F7_FOLCA</name>
<reference evidence="2 3" key="1">
    <citation type="submission" date="2015-12" db="EMBL/GenBank/DDBJ databases">
        <title>The genome of Folsomia candida.</title>
        <authorList>
            <person name="Faddeeva A."/>
            <person name="Derks M.F."/>
            <person name="Anvar Y."/>
            <person name="Smit S."/>
            <person name="Van Straalen N."/>
            <person name="Roelofs D."/>
        </authorList>
    </citation>
    <scope>NUCLEOTIDE SEQUENCE [LARGE SCALE GENOMIC DNA]</scope>
    <source>
        <strain evidence="2 3">VU population</strain>
        <tissue evidence="2">Whole body</tissue>
    </source>
</reference>
<comment type="caution">
    <text evidence="2">The sequence shown here is derived from an EMBL/GenBank/DDBJ whole genome shotgun (WGS) entry which is preliminary data.</text>
</comment>
<dbReference type="Proteomes" id="UP000198287">
    <property type="component" value="Unassembled WGS sequence"/>
</dbReference>
<feature type="compositionally biased region" description="Polar residues" evidence="1">
    <location>
        <begin position="1242"/>
        <end position="1253"/>
    </location>
</feature>
<feature type="compositionally biased region" description="Basic residues" evidence="1">
    <location>
        <begin position="151"/>
        <end position="169"/>
    </location>
</feature>
<feature type="compositionally biased region" description="Polar residues" evidence="1">
    <location>
        <begin position="1266"/>
        <end position="1292"/>
    </location>
</feature>
<feature type="region of interest" description="Disordered" evidence="1">
    <location>
        <begin position="1"/>
        <end position="276"/>
    </location>
</feature>
<feature type="region of interest" description="Disordered" evidence="1">
    <location>
        <begin position="746"/>
        <end position="765"/>
    </location>
</feature>
<dbReference type="EMBL" id="LNIX01000007">
    <property type="protein sequence ID" value="OXA51554.1"/>
    <property type="molecule type" value="Genomic_DNA"/>
</dbReference>
<gene>
    <name evidence="2" type="ORF">Fcan01_13191</name>
</gene>
<feature type="region of interest" description="Disordered" evidence="1">
    <location>
        <begin position="1039"/>
        <end position="1133"/>
    </location>
</feature>
<feature type="compositionally biased region" description="Basic and acidic residues" evidence="1">
    <location>
        <begin position="172"/>
        <end position="186"/>
    </location>
</feature>
<feature type="compositionally biased region" description="Low complexity" evidence="1">
    <location>
        <begin position="210"/>
        <end position="224"/>
    </location>
</feature>
<feature type="compositionally biased region" description="Polar residues" evidence="1">
    <location>
        <begin position="1205"/>
        <end position="1231"/>
    </location>
</feature>
<protein>
    <submittedName>
        <fullName evidence="2">Uncharacterized protein</fullName>
    </submittedName>
</protein>
<evidence type="ECO:0000313" key="2">
    <source>
        <dbReference type="EMBL" id="OXA51554.1"/>
    </source>
</evidence>
<evidence type="ECO:0000313" key="3">
    <source>
        <dbReference type="Proteomes" id="UP000198287"/>
    </source>
</evidence>
<proteinExistence type="predicted"/>
<dbReference type="InterPro" id="IPR011989">
    <property type="entry name" value="ARM-like"/>
</dbReference>
<dbReference type="OrthoDB" id="63891at2759"/>
<feature type="region of interest" description="Disordered" evidence="1">
    <location>
        <begin position="619"/>
        <end position="651"/>
    </location>
</feature>
<accession>A0A226E3F7</accession>
<dbReference type="SUPFAM" id="SSF48371">
    <property type="entry name" value="ARM repeat"/>
    <property type="match status" value="1"/>
</dbReference>
<feature type="compositionally biased region" description="Acidic residues" evidence="1">
    <location>
        <begin position="241"/>
        <end position="261"/>
    </location>
</feature>
<evidence type="ECO:0000256" key="1">
    <source>
        <dbReference type="SAM" id="MobiDB-lite"/>
    </source>
</evidence>
<feature type="region of interest" description="Disordered" evidence="1">
    <location>
        <begin position="1158"/>
        <end position="1292"/>
    </location>
</feature>
<dbReference type="InterPro" id="IPR016024">
    <property type="entry name" value="ARM-type_fold"/>
</dbReference>